<dbReference type="Pfam" id="PF16075">
    <property type="entry name" value="DUF4815"/>
    <property type="match status" value="3"/>
</dbReference>
<evidence type="ECO:0000313" key="2">
    <source>
        <dbReference type="EMBL" id="CAB5221584.1"/>
    </source>
</evidence>
<feature type="domain" description="DUF4815" evidence="1">
    <location>
        <begin position="9"/>
        <end position="77"/>
    </location>
</feature>
<sequence length="2094" mass="226170">MTINFNTEPYYDDFDETKKFYRILYRPAYAVQARELTQMQSILQNQISKFGTHVFKNGAMVIPGQISVDTKISYIKLESTYNNVLADELLITYVGKTISNTNGLKAQVIYYSRSDGVNPPTLFVKYINSQTNNNTTKTFTAGDVLTDTAVGTTLASVQTYATAPTGFGSIAQIEQGVYYIKGHFVLVTPQTIVLDAYSDSPTYRVGVLAEESIVIPEDDDSLLDNAQNSYNYAAPGAHRYYIDLTLTKLTTSSTSDTDFVELIRVEAGRTTSIVEKTDYNELEKTLARRTFDESGNYSVRPFNIDVREHRNNNRGAWVVGKAYLIGDVVTNGAYTYVAKNNATSVGQSGIGPTHTTGTSYDGGSTLGVNWQYQVNLSEVFYNRGIYTPENGGDETKLAIGLEPGKAYVEGYEIEKVSTTYVPVKKARDTDSVLNAVVSATMGNYVIVTNINGAPPIENFGIVNLYSYVNSTVGVAPSGLIGTARVRGFEFSAGTGGGAIGTQTAQYKLSLFDVKLNAGYSFQRDVKSFFFDRSDSNINFTADIQANTTRLVGSVSVAGTTTVTGTGTSFQTDLKVGDYVYLGSSASRARVDAIASQISMTISSSAFTLTGVTLDRLYTDIVEPQNSGLIFQLPNYAIQSVSDITYTAVQKFSNTAGIADSGGTGYCTLTLTTSAGTFASSAVAENYVIIYADTTAGGVIVSPTSITGATTSTATVTLPNTYAGKAMIAFAAINKSSSLVSSQRSKTLTTATPVTFTTQATATAPDLYLGKADGYRIIAVKMKSGTFASPGATYDIDISDRYDFDDGQRATHYDLAKISLKSSYPPPSAPIQVEFQYFAHNGTGDFFTVSSYSNIDYKAIPFFSGVPLRDSIDFRPRIDDNGTSFTPASVTSSLMPKRGNDVICDFTYYLPRKSRIGVNTLGVFTVVDGVSALIPGDPVTTQGNMVLYNLSLEAYTFTTTASSVKVEKIDNKRYTMRDIGKLETRINNLEYYTSLSLLEQQTESLKITDSNLQDRFKNGFIVDNFSNQNVGDTNSTDYLCAIDMEERRLRPFYTNNNVNLIESKSNDATRAAANYKLYGDVITLPVVANPVLIKQPYASRLENINPFAIFTFIGDVTINPSSDDWFETVRRPDIIIDIQGNYASVKNLAEKAGVLGTVWNAWQTVWTGKPVNINNGKVQTATQNTMTRDQIDAMFGYKKGSGNSSLRTITYTQTATPIAQTRTGIKTYVQEKLDQTIVADRTLSTVAIPYIRSRTVLIQIKKLKPSTRFYPFFDGTDISAYCTPATRIYYTQPTGTSGVFNTTTNVGSNSTETARLVGGDSQTCLNRGDVITGGTSGATAVVVGTEYNIETGTYALSVVNCSSTAFQSNETITGSVSGATAKVSSVPTIATIGGNLVTNAAGDVNLLFNIPNTEAVRFRSGVRELKLLDVSTVDGNFTSRARANYSAQGVIETKQATVNSVRNGLIVEEQVVDNQTIIQTSNKIVSDTGWYDPLAQTFLIQSPGGAFLSSIDVFFATKDLNIPVTLEIREVVNGYPGKRVLPFSRVTLTPSQVSLSSNTVLLDGVSVKSYDTPTKFSFPSPVYVEDNTEYCFVLASDSNNYKIWISQLGDTIPGSARTISEQPYAGVMFKSQNASTWTADQSQDITFTIYRCQFDTTVVGNVEFINDKLPQQTLDTNPFEIRTGSTTVRVWHRDHGMPPGSTVTISGVATALNGVPASEFNGNKVINNVDIDSYTITVTTTPTSTGFAGNSTVKATRNIQYDACQPSVQVQSFSETAVNIAVKTTSGQSVDSTTQTPYVLDSTLIGVVPNDTNYFSTPRMVASGINEQLSTLASAKSLTLTALISSTNNALSPIIDTDRTSFITISNKINSATEGNTNVTGVDDNVIASANTTIAFSSGQTITCADTATKALLSALTPGKYLNIAGSGTSANNGVALITAVASDGSSVTLNKTFSSVVAGTAITLTQRERFVDEIAPLESSTYSCYVTKRVTFANPSKYIRVQFAVNLPREAAVEVYYKTNKVGSTDVFDTVNYTLMTPDSTILNYDNSTLNFVDVTYSVADLASFDAAQFKIALKSTNTSAVPLIKDLRIIACA</sequence>
<gene>
    <name evidence="2" type="ORF">UFOVP240_203</name>
</gene>
<evidence type="ECO:0000259" key="1">
    <source>
        <dbReference type="Pfam" id="PF16075"/>
    </source>
</evidence>
<name>A0A6J7WZV6_9CAUD</name>
<proteinExistence type="predicted"/>
<organism evidence="2">
    <name type="scientific">uncultured Caudovirales phage</name>
    <dbReference type="NCBI Taxonomy" id="2100421"/>
    <lineage>
        <taxon>Viruses</taxon>
        <taxon>Duplodnaviria</taxon>
        <taxon>Heunggongvirae</taxon>
        <taxon>Uroviricota</taxon>
        <taxon>Caudoviricetes</taxon>
        <taxon>Peduoviridae</taxon>
        <taxon>Maltschvirus</taxon>
        <taxon>Maltschvirus maltsch</taxon>
    </lineage>
</organism>
<feature type="domain" description="DUF4815" evidence="1">
    <location>
        <begin position="895"/>
        <end position="1127"/>
    </location>
</feature>
<feature type="domain" description="DUF4815" evidence="1">
    <location>
        <begin position="170"/>
        <end position="338"/>
    </location>
</feature>
<accession>A0A6J7WZV6</accession>
<dbReference type="Gene3D" id="2.40.30.20">
    <property type="match status" value="1"/>
</dbReference>
<reference evidence="2" key="1">
    <citation type="submission" date="2020-05" db="EMBL/GenBank/DDBJ databases">
        <authorList>
            <person name="Chiriac C."/>
            <person name="Salcher M."/>
            <person name="Ghai R."/>
            <person name="Kavagutti S V."/>
        </authorList>
    </citation>
    <scope>NUCLEOTIDE SEQUENCE</scope>
</reference>
<protein>
    <recommendedName>
        <fullName evidence="1">DUF4815 domain-containing protein</fullName>
    </recommendedName>
</protein>
<dbReference type="InterPro" id="IPR023366">
    <property type="entry name" value="ATP_synth_asu-like_sf"/>
</dbReference>
<dbReference type="InterPro" id="IPR032096">
    <property type="entry name" value="DUF4815"/>
</dbReference>
<dbReference type="EMBL" id="LR798293">
    <property type="protein sequence ID" value="CAB5221584.1"/>
    <property type="molecule type" value="Genomic_DNA"/>
</dbReference>